<dbReference type="VEuPathDB" id="ToxoDB:EMWEY_00025790"/>
<protein>
    <submittedName>
        <fullName evidence="2">Uncharacterized protein</fullName>
    </submittedName>
</protein>
<sequence>MKPESGPFELIGGSFDASPSVEDSASNVRRSSSTGNVNETSVGQVLRKPKVDSRHESTIVSVLGGSVALLFVICLLAKDKKLIRVPKEQGHTAVGADESFSGATEIEDSAQDGAAYTTFGIPMEDAQERLNTLENLLPLAARLASAISLSEVHSSEAKRLLETLQQNVKPRGKAEEGVEDRDTMQVRLDCALDALRRLHRAALHAGGALVSRDADIHAVVFPVSYEQHEDLSLLLQEDNAEPVQTFLKYLRPAEQDVRDLSQRLSDIHMGLSLEPQLKDENDGELLLSVTKKIEQMHSLVERRRRSIRRADMLRLGAAYAVKLVLLNAVEESIWRLQGTFEVAQAHASLVFNRHSVSSHSDHQAESPVGDRERANLLMNKLDDMETLQKKLGREMKALISSISTDAAIAAYGRAAKLTEEGWALLAHCWALAKELDIHSSKLDDVDPAVIVPTANKIWSRAKAKLISIDKALDSVREKCSDTLSSSATTPGGRHLNTRMTARLLEAADAIVREASKQSKRFKAFKQPEEVTELIEDLDSLNRAEEDLIQLVGLNRDVLLLLMAYKLQDVVEDDIEECQRTVVGLCAHKSSLSDQHKSVLIELEESFNRSLKAVEEAETFKEAAAAATLLWEHAGAVEDFLLDVGMEKN</sequence>
<evidence type="ECO:0000256" key="1">
    <source>
        <dbReference type="SAM" id="MobiDB-lite"/>
    </source>
</evidence>
<dbReference type="GeneID" id="25336565"/>
<reference evidence="2" key="1">
    <citation type="submission" date="2013-10" db="EMBL/GenBank/DDBJ databases">
        <title>Genomic analysis of the causative agents of coccidiosis in chickens.</title>
        <authorList>
            <person name="Reid A.J."/>
            <person name="Blake D."/>
            <person name="Billington K."/>
            <person name="Browne H."/>
            <person name="Dunn M."/>
            <person name="Hung S."/>
            <person name="Kawahara F."/>
            <person name="Miranda-Saavedra D."/>
            <person name="Mourier T."/>
            <person name="Nagra H."/>
            <person name="Otto T.D."/>
            <person name="Rawlings N."/>
            <person name="Sanchez A."/>
            <person name="Sanders M."/>
            <person name="Subramaniam C."/>
            <person name="Tay Y."/>
            <person name="Dear P."/>
            <person name="Doerig C."/>
            <person name="Gruber A."/>
            <person name="Parkinson J."/>
            <person name="Shirley M."/>
            <person name="Wan K.L."/>
            <person name="Berriman M."/>
            <person name="Tomley F."/>
            <person name="Pain A."/>
        </authorList>
    </citation>
    <scope>NUCLEOTIDE SEQUENCE [LARGE SCALE GENOMIC DNA]</scope>
    <source>
        <strain evidence="2">Weybridge</strain>
    </source>
</reference>
<name>U6ME20_EIMMA</name>
<dbReference type="RefSeq" id="XP_013336565.1">
    <property type="nucleotide sequence ID" value="XM_013481111.1"/>
</dbReference>
<feature type="region of interest" description="Disordered" evidence="1">
    <location>
        <begin position="1"/>
        <end position="49"/>
    </location>
</feature>
<dbReference type="OrthoDB" id="346976at2759"/>
<accession>U6ME20</accession>
<feature type="compositionally biased region" description="Polar residues" evidence="1">
    <location>
        <begin position="21"/>
        <end position="43"/>
    </location>
</feature>
<gene>
    <name evidence="2" type="ORF">EMWEY_00025790</name>
</gene>
<evidence type="ECO:0000313" key="3">
    <source>
        <dbReference type="Proteomes" id="UP000030763"/>
    </source>
</evidence>
<organism evidence="2 3">
    <name type="scientific">Eimeria maxima</name>
    <name type="common">Coccidian parasite</name>
    <dbReference type="NCBI Taxonomy" id="5804"/>
    <lineage>
        <taxon>Eukaryota</taxon>
        <taxon>Sar</taxon>
        <taxon>Alveolata</taxon>
        <taxon>Apicomplexa</taxon>
        <taxon>Conoidasida</taxon>
        <taxon>Coccidia</taxon>
        <taxon>Eucoccidiorida</taxon>
        <taxon>Eimeriorina</taxon>
        <taxon>Eimeriidae</taxon>
        <taxon>Eimeria</taxon>
    </lineage>
</organism>
<dbReference type="OMA" id="ALLAHCW"/>
<dbReference type="EMBL" id="HG720984">
    <property type="protein sequence ID" value="CDJ59920.1"/>
    <property type="molecule type" value="Genomic_DNA"/>
</dbReference>
<evidence type="ECO:0000313" key="2">
    <source>
        <dbReference type="EMBL" id="CDJ59920.1"/>
    </source>
</evidence>
<keyword evidence="3" id="KW-1185">Reference proteome</keyword>
<dbReference type="Proteomes" id="UP000030763">
    <property type="component" value="Unassembled WGS sequence"/>
</dbReference>
<dbReference type="AlphaFoldDB" id="U6ME20"/>
<proteinExistence type="predicted"/>
<reference evidence="2" key="2">
    <citation type="submission" date="2013-10" db="EMBL/GenBank/DDBJ databases">
        <authorList>
            <person name="Aslett M."/>
        </authorList>
    </citation>
    <scope>NUCLEOTIDE SEQUENCE [LARGE SCALE GENOMIC DNA]</scope>
    <source>
        <strain evidence="2">Weybridge</strain>
    </source>
</reference>